<dbReference type="PROSITE" id="PS51383">
    <property type="entry name" value="YJEF_C_3"/>
    <property type="match status" value="1"/>
</dbReference>
<dbReference type="CDD" id="cd01171">
    <property type="entry name" value="YXKO-related"/>
    <property type="match status" value="1"/>
</dbReference>
<evidence type="ECO:0000256" key="17">
    <source>
        <dbReference type="HAMAP-Rule" id="MF_01965"/>
    </source>
</evidence>
<keyword evidence="6 17" id="KW-0547">Nucleotide-binding</keyword>
<comment type="catalytic activity">
    <reaction evidence="1 18 19">
        <text>(6R)-NADHX = (6S)-NADHX</text>
        <dbReference type="Rhea" id="RHEA:32215"/>
        <dbReference type="ChEBI" id="CHEBI:64074"/>
        <dbReference type="ChEBI" id="CHEBI:64075"/>
        <dbReference type="EC" id="5.1.99.6"/>
    </reaction>
</comment>
<dbReference type="PROSITE" id="PS01050">
    <property type="entry name" value="YJEF_C_2"/>
    <property type="match status" value="1"/>
</dbReference>
<feature type="binding site" evidence="18">
    <location>
        <begin position="62"/>
        <end position="66"/>
    </location>
    <ligand>
        <name>(6S)-NADPHX</name>
        <dbReference type="ChEBI" id="CHEBI:64076"/>
    </ligand>
</feature>
<dbReference type="InterPro" id="IPR030677">
    <property type="entry name" value="Nnr"/>
</dbReference>
<reference evidence="23 24" key="1">
    <citation type="submission" date="2021-01" db="EMBL/GenBank/DDBJ databases">
        <title>WGS of actinomycetes isolated from Thailand.</title>
        <authorList>
            <person name="Thawai C."/>
        </authorList>
    </citation>
    <scope>NUCLEOTIDE SEQUENCE [LARGE SCALE GENOMIC DNA]</scope>
    <source>
        <strain evidence="23 24">LPG 2</strain>
    </source>
</reference>
<comment type="caution">
    <text evidence="23">The sequence shown here is derived from an EMBL/GenBank/DDBJ whole genome shotgun (WGS) entry which is preliminary data.</text>
</comment>
<feature type="domain" description="YjeF C-terminal" evidence="21">
    <location>
        <begin position="230"/>
        <end position="493"/>
    </location>
</feature>
<feature type="region of interest" description="Disordered" evidence="20">
    <location>
        <begin position="110"/>
        <end position="130"/>
    </location>
</feature>
<evidence type="ECO:0000256" key="6">
    <source>
        <dbReference type="ARBA" id="ARBA00022741"/>
    </source>
</evidence>
<comment type="function">
    <text evidence="14 19">Bifunctional enzyme that catalyzes the epimerization of the S- and R-forms of NAD(P)HX and the dehydration of the S-form of NAD(P)HX at the expense of ADP, which is converted to AMP. This allows the repair of both epimers of NAD(P)HX, a damaged form of NAD(P)H that is a result of enzymatic or heat-dependent hydration.</text>
</comment>
<feature type="binding site" evidence="17">
    <location>
        <position position="432"/>
    </location>
    <ligand>
        <name>(6S)-NADPHX</name>
        <dbReference type="ChEBI" id="CHEBI:64076"/>
    </ligand>
</feature>
<evidence type="ECO:0000256" key="10">
    <source>
        <dbReference type="ARBA" id="ARBA00023027"/>
    </source>
</evidence>
<keyword evidence="11 18" id="KW-0413">Isomerase</keyword>
<evidence type="ECO:0000256" key="7">
    <source>
        <dbReference type="ARBA" id="ARBA00022840"/>
    </source>
</evidence>
<evidence type="ECO:0000313" key="24">
    <source>
        <dbReference type="Proteomes" id="UP000602198"/>
    </source>
</evidence>
<keyword evidence="5 18" id="KW-0479">Metal-binding</keyword>
<evidence type="ECO:0000313" key="23">
    <source>
        <dbReference type="EMBL" id="MBL1075104.1"/>
    </source>
</evidence>
<evidence type="ECO:0000256" key="9">
    <source>
        <dbReference type="ARBA" id="ARBA00022958"/>
    </source>
</evidence>
<feature type="binding site" evidence="18">
    <location>
        <begin position="144"/>
        <end position="150"/>
    </location>
    <ligand>
        <name>(6S)-NADPHX</name>
        <dbReference type="ChEBI" id="CHEBI:64076"/>
    </ligand>
</feature>
<dbReference type="Gene3D" id="3.40.1190.20">
    <property type="match status" value="1"/>
</dbReference>
<evidence type="ECO:0000256" key="2">
    <source>
        <dbReference type="ARBA" id="ARBA00000909"/>
    </source>
</evidence>
<evidence type="ECO:0000256" key="3">
    <source>
        <dbReference type="ARBA" id="ARBA00006001"/>
    </source>
</evidence>
<dbReference type="HAMAP" id="MF_01965">
    <property type="entry name" value="NADHX_dehydratase"/>
    <property type="match status" value="1"/>
</dbReference>
<proteinExistence type="inferred from homology"/>
<feature type="binding site" evidence="18">
    <location>
        <position position="170"/>
    </location>
    <ligand>
        <name>(6S)-NADPHX</name>
        <dbReference type="ChEBI" id="CHEBI:64076"/>
    </ligand>
</feature>
<dbReference type="EMBL" id="JAERRJ010000004">
    <property type="protein sequence ID" value="MBL1075104.1"/>
    <property type="molecule type" value="Genomic_DNA"/>
</dbReference>
<accession>A0ABS1M3I8</accession>
<dbReference type="InterPro" id="IPR029056">
    <property type="entry name" value="Ribokinase-like"/>
</dbReference>
<comment type="similarity">
    <text evidence="18">Belongs to the NnrE/AIBP family.</text>
</comment>
<dbReference type="InterPro" id="IPR000631">
    <property type="entry name" value="CARKD"/>
</dbReference>
<dbReference type="SUPFAM" id="SSF53613">
    <property type="entry name" value="Ribokinase-like"/>
    <property type="match status" value="1"/>
</dbReference>
<dbReference type="PANTHER" id="PTHR12592:SF0">
    <property type="entry name" value="ATP-DEPENDENT (S)-NAD(P)H-HYDRATE DEHYDRATASE"/>
    <property type="match status" value="1"/>
</dbReference>
<comment type="cofactor">
    <cofactor evidence="17">
        <name>Mg(2+)</name>
        <dbReference type="ChEBI" id="CHEBI:18420"/>
    </cofactor>
</comment>
<dbReference type="EC" id="4.2.1.136" evidence="19"/>
<dbReference type="NCBIfam" id="TIGR00196">
    <property type="entry name" value="yjeF_cterm"/>
    <property type="match status" value="1"/>
</dbReference>
<comment type="similarity">
    <text evidence="4 19">In the C-terminal section; belongs to the NnrD/CARKD family.</text>
</comment>
<comment type="similarity">
    <text evidence="3 19">In the N-terminal section; belongs to the NnrE/AIBP family.</text>
</comment>
<keyword evidence="24" id="KW-1185">Reference proteome</keyword>
<keyword evidence="10 17" id="KW-0520">NAD</keyword>
<dbReference type="InterPro" id="IPR017953">
    <property type="entry name" value="Carbohydrate_kinase_pred_CS"/>
</dbReference>
<comment type="function">
    <text evidence="18">Catalyzes the epimerization of the S- and R-forms of NAD(P)HX, a damaged form of NAD(P)H that is a result of enzymatic or heat-dependent hydration. This is a prerequisite for the S-specific NAD(P)H-hydrate dehydratase to allow the repair of both epimers of NAD(P)HX.</text>
</comment>
<comment type="cofactor">
    <cofactor evidence="18 19">
        <name>K(+)</name>
        <dbReference type="ChEBI" id="CHEBI:29103"/>
    </cofactor>
    <text evidence="18 19">Binds 1 potassium ion per subunit.</text>
</comment>
<comment type="function">
    <text evidence="17">Catalyzes the dehydration of the S-form of NAD(P)HX at the expense of ADP, which is converted to AMP. Together with NAD(P)HX epimerase, which catalyzes the epimerization of the S- and R-forms, the enzyme allows the repair of both epimers of NAD(P)HX, a damaged form of NAD(P)H that is a result of enzymatic or heat-dependent hydration.</text>
</comment>
<comment type="catalytic activity">
    <reaction evidence="2 18 19">
        <text>(6R)-NADPHX = (6S)-NADPHX</text>
        <dbReference type="Rhea" id="RHEA:32227"/>
        <dbReference type="ChEBI" id="CHEBI:64076"/>
        <dbReference type="ChEBI" id="CHEBI:64077"/>
        <dbReference type="EC" id="5.1.99.6"/>
    </reaction>
</comment>
<comment type="catalytic activity">
    <reaction evidence="15 17 19">
        <text>(6S)-NADHX + ADP = AMP + phosphate + NADH + H(+)</text>
        <dbReference type="Rhea" id="RHEA:32223"/>
        <dbReference type="ChEBI" id="CHEBI:15378"/>
        <dbReference type="ChEBI" id="CHEBI:43474"/>
        <dbReference type="ChEBI" id="CHEBI:57945"/>
        <dbReference type="ChEBI" id="CHEBI:64074"/>
        <dbReference type="ChEBI" id="CHEBI:456215"/>
        <dbReference type="ChEBI" id="CHEBI:456216"/>
        <dbReference type="EC" id="4.2.1.136"/>
    </reaction>
</comment>
<keyword evidence="8 17" id="KW-0521">NADP</keyword>
<protein>
    <recommendedName>
        <fullName evidence="19">Bifunctional NAD(P)H-hydrate repair enzyme</fullName>
    </recommendedName>
    <alternativeName>
        <fullName evidence="19">Nicotinamide nucleotide repair protein</fullName>
    </alternativeName>
    <domain>
        <recommendedName>
            <fullName evidence="19">ADP-dependent (S)-NAD(P)H-hydrate dehydratase</fullName>
            <ecNumber evidence="19">4.2.1.136</ecNumber>
        </recommendedName>
        <alternativeName>
            <fullName evidence="19">ADP-dependent NAD(P)HX dehydratase</fullName>
        </alternativeName>
    </domain>
    <domain>
        <recommendedName>
            <fullName evidence="19">NAD(P)H-hydrate epimerase</fullName>
            <ecNumber evidence="19">5.1.99.6</ecNumber>
        </recommendedName>
    </domain>
</protein>
<comment type="similarity">
    <text evidence="17">Belongs to the NnrD/CARKD family.</text>
</comment>
<feature type="binding site" evidence="17">
    <location>
        <position position="431"/>
    </location>
    <ligand>
        <name>AMP</name>
        <dbReference type="ChEBI" id="CHEBI:456215"/>
    </ligand>
</feature>
<keyword evidence="13" id="KW-0511">Multifunctional enzyme</keyword>
<dbReference type="Pfam" id="PF03853">
    <property type="entry name" value="YjeF_N"/>
    <property type="match status" value="1"/>
</dbReference>
<evidence type="ECO:0000256" key="11">
    <source>
        <dbReference type="ARBA" id="ARBA00023235"/>
    </source>
</evidence>
<dbReference type="HAMAP" id="MF_01966">
    <property type="entry name" value="NADHX_epimerase"/>
    <property type="match status" value="1"/>
</dbReference>
<dbReference type="InterPro" id="IPR004443">
    <property type="entry name" value="YjeF_N_dom"/>
</dbReference>
<dbReference type="Pfam" id="PF01256">
    <property type="entry name" value="Carb_kinase"/>
    <property type="match status" value="1"/>
</dbReference>
<keyword evidence="9 18" id="KW-0630">Potassium</keyword>
<feature type="domain" description="YjeF N-terminal" evidence="22">
    <location>
        <begin position="10"/>
        <end position="225"/>
    </location>
</feature>
<dbReference type="PROSITE" id="PS51385">
    <property type="entry name" value="YJEF_N"/>
    <property type="match status" value="1"/>
</dbReference>
<feature type="binding site" evidence="17">
    <location>
        <position position="265"/>
    </location>
    <ligand>
        <name>(6S)-NADPHX</name>
        <dbReference type="ChEBI" id="CHEBI:64076"/>
    </ligand>
</feature>
<evidence type="ECO:0000259" key="21">
    <source>
        <dbReference type="PROSITE" id="PS51383"/>
    </source>
</evidence>
<dbReference type="PIRSF" id="PIRSF017184">
    <property type="entry name" value="Nnr"/>
    <property type="match status" value="1"/>
</dbReference>
<dbReference type="InterPro" id="IPR036652">
    <property type="entry name" value="YjeF_N_dom_sf"/>
</dbReference>
<evidence type="ECO:0000256" key="1">
    <source>
        <dbReference type="ARBA" id="ARBA00000013"/>
    </source>
</evidence>
<dbReference type="RefSeq" id="WP_201947290.1">
    <property type="nucleotide sequence ID" value="NZ_JAERRJ010000004.1"/>
</dbReference>
<evidence type="ECO:0000256" key="12">
    <source>
        <dbReference type="ARBA" id="ARBA00023239"/>
    </source>
</evidence>
<comment type="catalytic activity">
    <reaction evidence="16 17 19">
        <text>(6S)-NADPHX + ADP = AMP + phosphate + NADPH + H(+)</text>
        <dbReference type="Rhea" id="RHEA:32235"/>
        <dbReference type="ChEBI" id="CHEBI:15378"/>
        <dbReference type="ChEBI" id="CHEBI:43474"/>
        <dbReference type="ChEBI" id="CHEBI:57783"/>
        <dbReference type="ChEBI" id="CHEBI:64076"/>
        <dbReference type="ChEBI" id="CHEBI:456215"/>
        <dbReference type="ChEBI" id="CHEBI:456216"/>
        <dbReference type="EC" id="4.2.1.136"/>
    </reaction>
</comment>
<dbReference type="PANTHER" id="PTHR12592">
    <property type="entry name" value="ATP-DEPENDENT (S)-NAD(P)H-HYDRATE DEHYDRATASE FAMILY MEMBER"/>
    <property type="match status" value="1"/>
</dbReference>
<evidence type="ECO:0000256" key="4">
    <source>
        <dbReference type="ARBA" id="ARBA00009524"/>
    </source>
</evidence>
<dbReference type="EC" id="5.1.99.6" evidence="19"/>
<comment type="caution">
    <text evidence="18">Lacks conserved residue(s) required for the propagation of feature annotation.</text>
</comment>
<evidence type="ECO:0000259" key="22">
    <source>
        <dbReference type="PROSITE" id="PS51385"/>
    </source>
</evidence>
<keyword evidence="12 17" id="KW-0456">Lyase</keyword>
<evidence type="ECO:0000256" key="14">
    <source>
        <dbReference type="ARBA" id="ARBA00025153"/>
    </source>
</evidence>
<gene>
    <name evidence="18" type="primary">nnrE</name>
    <name evidence="17" type="synonym">nnrD</name>
    <name evidence="23" type="ORF">JK358_11940</name>
</gene>
<evidence type="ECO:0000256" key="5">
    <source>
        <dbReference type="ARBA" id="ARBA00022723"/>
    </source>
</evidence>
<feature type="binding site" evidence="18">
    <location>
        <position position="173"/>
    </location>
    <ligand>
        <name>K(+)</name>
        <dbReference type="ChEBI" id="CHEBI:29103"/>
    </ligand>
</feature>
<feature type="binding site" evidence="18">
    <location>
        <position position="140"/>
    </location>
    <ligand>
        <name>K(+)</name>
        <dbReference type="ChEBI" id="CHEBI:29103"/>
    </ligand>
</feature>
<evidence type="ECO:0000256" key="8">
    <source>
        <dbReference type="ARBA" id="ARBA00022857"/>
    </source>
</evidence>
<evidence type="ECO:0000256" key="15">
    <source>
        <dbReference type="ARBA" id="ARBA00048238"/>
    </source>
</evidence>
<feature type="binding site" evidence="18">
    <location>
        <position position="63"/>
    </location>
    <ligand>
        <name>K(+)</name>
        <dbReference type="ChEBI" id="CHEBI:29103"/>
    </ligand>
</feature>
<evidence type="ECO:0000256" key="16">
    <source>
        <dbReference type="ARBA" id="ARBA00049209"/>
    </source>
</evidence>
<feature type="binding site" evidence="17">
    <location>
        <position position="318"/>
    </location>
    <ligand>
        <name>(6S)-NADPHX</name>
        <dbReference type="ChEBI" id="CHEBI:64076"/>
    </ligand>
</feature>
<dbReference type="Gene3D" id="3.40.50.10260">
    <property type="entry name" value="YjeF N-terminal domain"/>
    <property type="match status" value="1"/>
</dbReference>
<feature type="binding site" evidence="17">
    <location>
        <position position="368"/>
    </location>
    <ligand>
        <name>(6S)-NADPHX</name>
        <dbReference type="ChEBI" id="CHEBI:64076"/>
    </ligand>
</feature>
<evidence type="ECO:0000256" key="19">
    <source>
        <dbReference type="PIRNR" id="PIRNR017184"/>
    </source>
</evidence>
<comment type="subunit">
    <text evidence="17">Homotetramer.</text>
</comment>
<organism evidence="23 24">
    <name type="scientific">Nocardia acididurans</name>
    <dbReference type="NCBI Taxonomy" id="2802282"/>
    <lineage>
        <taxon>Bacteria</taxon>
        <taxon>Bacillati</taxon>
        <taxon>Actinomycetota</taxon>
        <taxon>Actinomycetes</taxon>
        <taxon>Mycobacteriales</taxon>
        <taxon>Nocardiaceae</taxon>
        <taxon>Nocardia</taxon>
    </lineage>
</organism>
<evidence type="ECO:0000256" key="13">
    <source>
        <dbReference type="ARBA" id="ARBA00023268"/>
    </source>
</evidence>
<keyword evidence="7 17" id="KW-0067">ATP-binding</keyword>
<name>A0ABS1M3I8_9NOCA</name>
<evidence type="ECO:0000256" key="18">
    <source>
        <dbReference type="HAMAP-Rule" id="MF_01966"/>
    </source>
</evidence>
<feature type="binding site" evidence="17">
    <location>
        <begin position="402"/>
        <end position="406"/>
    </location>
    <ligand>
        <name>AMP</name>
        <dbReference type="ChEBI" id="CHEBI:456215"/>
    </ligand>
</feature>
<dbReference type="Proteomes" id="UP000602198">
    <property type="component" value="Unassembled WGS sequence"/>
</dbReference>
<sequence length="500" mass="50081">MRGYFTADEVRAAEAELFTRVPEGMPMRRAAFGLADVVARELRQRTGGVAGRSVTLLVGSGDNGGDVLWAGSMLRRRGVAVRAILLSPERAHAAGLAALRRAGGRILAVPGESVQGGSSGEQSEGSGPAGAIGAPDLVVDGIVGLSGRGPLRPRAAEIVAAVRVPIIAADLPSGVDPDTGAVTGPAVRADVTVTFGAYKPVHALAAPYCGRIELVPIGLRLPEPNLAALEPDSVGARLPVPGAADDKYTQGVTGVCAGSATYPGAAVLCTGAAVAATSGMVRYAGTGAEQVLAHFPEVIAAPDISSTGRVQAWVFGPGAGTDDAARDRLARILATDLPVVVDADGLTLLAADPSLVTDRAAPTVLTPHAGEFARLTGDEPGPDRVASVRKLAESWEVTVLLKGRATLVATPGGPVLVNEAGGSWAATAGSGDVLSGIIGALLAAGREPVWAAAAAARVHALAANLAAHAATDAGTPISASPLLAHVRAAIGTLRELAAPM</sequence>
<evidence type="ECO:0000256" key="20">
    <source>
        <dbReference type="SAM" id="MobiDB-lite"/>
    </source>
</evidence>
<dbReference type="SUPFAM" id="SSF64153">
    <property type="entry name" value="YjeF N-terminal domain-like"/>
    <property type="match status" value="1"/>
</dbReference>